<evidence type="ECO:0000256" key="4">
    <source>
        <dbReference type="ARBA" id="ARBA00022519"/>
    </source>
</evidence>
<dbReference type="RefSeq" id="WP_342830905.1">
    <property type="nucleotide sequence ID" value="NZ_JBANDC010000017.1"/>
</dbReference>
<feature type="transmembrane region" description="Helical" evidence="8">
    <location>
        <begin position="405"/>
        <end position="424"/>
    </location>
</feature>
<name>A0ABU9Q0E5_9BURK</name>
<dbReference type="SUPFAM" id="SSF103473">
    <property type="entry name" value="MFS general substrate transporter"/>
    <property type="match status" value="1"/>
</dbReference>
<keyword evidence="7 8" id="KW-0472">Membrane</keyword>
<feature type="transmembrane region" description="Helical" evidence="8">
    <location>
        <begin position="377"/>
        <end position="399"/>
    </location>
</feature>
<dbReference type="Pfam" id="PF07690">
    <property type="entry name" value="MFS_1"/>
    <property type="match status" value="1"/>
</dbReference>
<dbReference type="Proteomes" id="UP001495910">
    <property type="component" value="Unassembled WGS sequence"/>
</dbReference>
<dbReference type="NCBIfam" id="TIGR00883">
    <property type="entry name" value="2A0106"/>
    <property type="match status" value="1"/>
</dbReference>
<dbReference type="PROSITE" id="PS50850">
    <property type="entry name" value="MFS"/>
    <property type="match status" value="1"/>
</dbReference>
<feature type="transmembrane region" description="Helical" evidence="8">
    <location>
        <begin position="58"/>
        <end position="81"/>
    </location>
</feature>
<evidence type="ECO:0000256" key="3">
    <source>
        <dbReference type="ARBA" id="ARBA00022475"/>
    </source>
</evidence>
<feature type="transmembrane region" description="Helical" evidence="8">
    <location>
        <begin position="247"/>
        <end position="270"/>
    </location>
</feature>
<keyword evidence="4" id="KW-0997">Cell inner membrane</keyword>
<proteinExistence type="predicted"/>
<evidence type="ECO:0000313" key="10">
    <source>
        <dbReference type="EMBL" id="MEM4989739.1"/>
    </source>
</evidence>
<feature type="transmembrane region" description="Helical" evidence="8">
    <location>
        <begin position="193"/>
        <end position="212"/>
    </location>
</feature>
<evidence type="ECO:0000259" key="9">
    <source>
        <dbReference type="PROSITE" id="PS50850"/>
    </source>
</evidence>
<gene>
    <name evidence="10" type="primary">shiA</name>
    <name evidence="10" type="ORF">V8G57_20290</name>
</gene>
<dbReference type="EMBL" id="JBANDC010000017">
    <property type="protein sequence ID" value="MEM4989739.1"/>
    <property type="molecule type" value="Genomic_DNA"/>
</dbReference>
<dbReference type="CDD" id="cd17369">
    <property type="entry name" value="MFS_ShiA_like"/>
    <property type="match status" value="1"/>
</dbReference>
<dbReference type="InterPro" id="IPR036259">
    <property type="entry name" value="MFS_trans_sf"/>
</dbReference>
<dbReference type="PANTHER" id="PTHR43045:SF1">
    <property type="entry name" value="SHIKIMATE TRANSPORTER"/>
    <property type="match status" value="1"/>
</dbReference>
<evidence type="ECO:0000256" key="2">
    <source>
        <dbReference type="ARBA" id="ARBA00022448"/>
    </source>
</evidence>
<sequence>MKTKTSATEHVAANRRARKAAFGSFVGAVVDWYDFLLYGITAALVFNTQFFPNVSPTVGTLAAFATFGVGFLFRPLGGIVFGHFGDRLGRKRMLVITVMMMGVSTALIGLLPTFASIGWYAPLALVLLRALQGFAVGGEWGGAALMAVESAPEGKKAFYSSGVQVGYGVGLVLATGIVSILTHTLSNDAFMSWGWRVPFLVSIVLVLVAAWIRSTMEESREFVEKVGREHKEKIPLLAALRNHPESFLLIIALRMAEMFTMYIVTAFALAYSTKNLGMSRDLFLNISLLVGAVSCVTIPAFAMLADRVGLKRVYVTGAVVGLLSAVPFFLAMEARSVAWIVIFSVLLANIAHDMVVSVQQPLFTQFFGAEYRYSGAGVGYQFASVVCGGFTPFIATALLGVDGTWHAVAAYLAGGCLLSVIVSARMKMDKGRSGPAALPSGAHAILSSTRRISPTRNR</sequence>
<keyword evidence="2" id="KW-0813">Transport</keyword>
<evidence type="ECO:0000256" key="1">
    <source>
        <dbReference type="ARBA" id="ARBA00004429"/>
    </source>
</evidence>
<evidence type="ECO:0000256" key="5">
    <source>
        <dbReference type="ARBA" id="ARBA00022692"/>
    </source>
</evidence>
<feature type="transmembrane region" description="Helical" evidence="8">
    <location>
        <begin position="282"/>
        <end position="301"/>
    </location>
</feature>
<comment type="caution">
    <text evidence="10">The sequence shown here is derived from an EMBL/GenBank/DDBJ whole genome shotgun (WGS) entry which is preliminary data.</text>
</comment>
<comment type="subcellular location">
    <subcellularLocation>
        <location evidence="1">Cell inner membrane</location>
        <topology evidence="1">Multi-pass membrane protein</topology>
    </subcellularLocation>
</comment>
<feature type="transmembrane region" description="Helical" evidence="8">
    <location>
        <begin position="93"/>
        <end position="111"/>
    </location>
</feature>
<dbReference type="InterPro" id="IPR011701">
    <property type="entry name" value="MFS"/>
</dbReference>
<dbReference type="Gene3D" id="1.20.1250.20">
    <property type="entry name" value="MFS general substrate transporter like domains"/>
    <property type="match status" value="2"/>
</dbReference>
<keyword evidence="5 8" id="KW-0812">Transmembrane</keyword>
<feature type="transmembrane region" description="Helical" evidence="8">
    <location>
        <begin position="21"/>
        <end position="46"/>
    </location>
</feature>
<dbReference type="InterPro" id="IPR020846">
    <property type="entry name" value="MFS_dom"/>
</dbReference>
<keyword evidence="6 8" id="KW-1133">Transmembrane helix</keyword>
<accession>A0ABU9Q0E5</accession>
<feature type="transmembrane region" description="Helical" evidence="8">
    <location>
        <begin position="337"/>
        <end position="356"/>
    </location>
</feature>
<organism evidence="10 11">
    <name type="scientific">Collimonas rhizosphaerae</name>
    <dbReference type="NCBI Taxonomy" id="3126357"/>
    <lineage>
        <taxon>Bacteria</taxon>
        <taxon>Pseudomonadati</taxon>
        <taxon>Pseudomonadota</taxon>
        <taxon>Betaproteobacteria</taxon>
        <taxon>Burkholderiales</taxon>
        <taxon>Oxalobacteraceae</taxon>
        <taxon>Collimonas</taxon>
    </lineage>
</organism>
<feature type="transmembrane region" description="Helical" evidence="8">
    <location>
        <begin position="157"/>
        <end position="181"/>
    </location>
</feature>
<dbReference type="NCBIfam" id="NF007414">
    <property type="entry name" value="PRK09952.1"/>
    <property type="match status" value="1"/>
</dbReference>
<dbReference type="PANTHER" id="PTHR43045">
    <property type="entry name" value="SHIKIMATE TRANSPORTER"/>
    <property type="match status" value="1"/>
</dbReference>
<protein>
    <submittedName>
        <fullName evidence="10">Shikimate transporter</fullName>
    </submittedName>
</protein>
<evidence type="ECO:0000256" key="8">
    <source>
        <dbReference type="SAM" id="Phobius"/>
    </source>
</evidence>
<evidence type="ECO:0000313" key="11">
    <source>
        <dbReference type="Proteomes" id="UP001495910"/>
    </source>
</evidence>
<feature type="domain" description="Major facilitator superfamily (MFS) profile" evidence="9">
    <location>
        <begin position="20"/>
        <end position="427"/>
    </location>
</feature>
<feature type="transmembrane region" description="Helical" evidence="8">
    <location>
        <begin position="313"/>
        <end position="331"/>
    </location>
</feature>
<keyword evidence="11" id="KW-1185">Reference proteome</keyword>
<dbReference type="InterPro" id="IPR004736">
    <property type="entry name" value="MHS_symport"/>
</dbReference>
<reference evidence="10 11" key="1">
    <citation type="submission" date="2024-02" db="EMBL/GenBank/DDBJ databases">
        <title>Draft genome sequence of Collimonas sp. strain H4R21, an effective mineral-weathering bacterial strain isolated from the beech rhizosphere.</title>
        <authorList>
            <person name="Morin E."/>
            <person name="Uroz S."/>
            <person name="Leveau J.H.J."/>
            <person name="Kumar R."/>
            <person name="Rey M.W."/>
            <person name="Pham J."/>
        </authorList>
    </citation>
    <scope>NUCLEOTIDE SEQUENCE [LARGE SCALE GENOMIC DNA]</scope>
    <source>
        <strain evidence="10 11">H4R21</strain>
    </source>
</reference>
<evidence type="ECO:0000256" key="6">
    <source>
        <dbReference type="ARBA" id="ARBA00022989"/>
    </source>
</evidence>
<evidence type="ECO:0000256" key="7">
    <source>
        <dbReference type="ARBA" id="ARBA00023136"/>
    </source>
</evidence>
<keyword evidence="3" id="KW-1003">Cell membrane</keyword>